<evidence type="ECO:0000256" key="1">
    <source>
        <dbReference type="SAM" id="Phobius"/>
    </source>
</evidence>
<proteinExistence type="predicted"/>
<gene>
    <name evidence="2" type="ORF">LPW39_03065</name>
</gene>
<keyword evidence="3" id="KW-1185">Reference proteome</keyword>
<feature type="transmembrane region" description="Helical" evidence="1">
    <location>
        <begin position="26"/>
        <end position="43"/>
    </location>
</feature>
<accession>A0AAW4XPX3</accession>
<dbReference type="RefSeq" id="WP_230771234.1">
    <property type="nucleotide sequence ID" value="NZ_JAJNCT010000005.1"/>
</dbReference>
<protein>
    <recommendedName>
        <fullName evidence="4">Peptide ABC transporter permease</fullName>
    </recommendedName>
</protein>
<reference evidence="2 3" key="1">
    <citation type="submission" date="2021-11" db="EMBL/GenBank/DDBJ databases">
        <title>Genome sequence.</title>
        <authorList>
            <person name="Sun Q."/>
        </authorList>
    </citation>
    <scope>NUCLEOTIDE SEQUENCE [LARGE SCALE GENOMIC DNA]</scope>
    <source>
        <strain evidence="2 3">KCTC 12005</strain>
    </source>
</reference>
<evidence type="ECO:0000313" key="2">
    <source>
        <dbReference type="EMBL" id="MCD2164112.1"/>
    </source>
</evidence>
<evidence type="ECO:0008006" key="4">
    <source>
        <dbReference type="Google" id="ProtNLM"/>
    </source>
</evidence>
<dbReference type="EMBL" id="JAJNCT010000005">
    <property type="protein sequence ID" value="MCD2164112.1"/>
    <property type="molecule type" value="Genomic_DNA"/>
</dbReference>
<keyword evidence="1" id="KW-1133">Transmembrane helix</keyword>
<dbReference type="Proteomes" id="UP001199260">
    <property type="component" value="Unassembled WGS sequence"/>
</dbReference>
<name>A0AAW4XPX3_9BURK</name>
<keyword evidence="1" id="KW-0812">Transmembrane</keyword>
<dbReference type="AlphaFoldDB" id="A0AAW4XPX3"/>
<keyword evidence="1" id="KW-0472">Membrane</keyword>
<evidence type="ECO:0000313" key="3">
    <source>
        <dbReference type="Proteomes" id="UP001199260"/>
    </source>
</evidence>
<sequence>MNPPDLKPTKPTNSHTPAGRFANKRFAIIGGIVLVFLLIAIFVPH</sequence>
<comment type="caution">
    <text evidence="2">The sequence shown here is derived from an EMBL/GenBank/DDBJ whole genome shotgun (WGS) entry which is preliminary data.</text>
</comment>
<organism evidence="2 3">
    <name type="scientific">Comamonas koreensis</name>
    <dbReference type="NCBI Taxonomy" id="160825"/>
    <lineage>
        <taxon>Bacteria</taxon>
        <taxon>Pseudomonadati</taxon>
        <taxon>Pseudomonadota</taxon>
        <taxon>Betaproteobacteria</taxon>
        <taxon>Burkholderiales</taxon>
        <taxon>Comamonadaceae</taxon>
        <taxon>Comamonas</taxon>
    </lineage>
</organism>